<dbReference type="InterPro" id="IPR032071">
    <property type="entry name" value="DUF4806"/>
</dbReference>
<evidence type="ECO:0000259" key="2">
    <source>
        <dbReference type="Pfam" id="PF16064"/>
    </source>
</evidence>
<evidence type="ECO:0000313" key="4">
    <source>
        <dbReference type="Proteomes" id="UP000327044"/>
    </source>
</evidence>
<protein>
    <recommendedName>
        <fullName evidence="2">DUF4806 domain-containing protein</fullName>
    </recommendedName>
</protein>
<reference evidence="3 4" key="1">
    <citation type="journal article" date="2018" name="Elife">
        <title>Firefly genomes illuminate parallel origins of bioluminescence in beetles.</title>
        <authorList>
            <person name="Fallon T.R."/>
            <person name="Lower S.E."/>
            <person name="Chang C.H."/>
            <person name="Bessho-Uehara M."/>
            <person name="Martin G.J."/>
            <person name="Bewick A.J."/>
            <person name="Behringer M."/>
            <person name="Debat H.J."/>
            <person name="Wong I."/>
            <person name="Day J.C."/>
            <person name="Suvorov A."/>
            <person name="Silva C.J."/>
            <person name="Stanger-Hall K.F."/>
            <person name="Hall D.W."/>
            <person name="Schmitz R.J."/>
            <person name="Nelson D.R."/>
            <person name="Lewis S.M."/>
            <person name="Shigenobu S."/>
            <person name="Bybee S.M."/>
            <person name="Larracuente A.M."/>
            <person name="Oba Y."/>
            <person name="Weng J.K."/>
        </authorList>
    </citation>
    <scope>NUCLEOTIDE SEQUENCE [LARGE SCALE GENOMIC DNA]</scope>
    <source>
        <strain evidence="3">1611_PpyrPB1</strain>
        <tissue evidence="3">Whole body</tissue>
    </source>
</reference>
<feature type="region of interest" description="Disordered" evidence="1">
    <location>
        <begin position="416"/>
        <end position="461"/>
    </location>
</feature>
<feature type="compositionally biased region" description="Polar residues" evidence="1">
    <location>
        <begin position="498"/>
        <end position="511"/>
    </location>
</feature>
<dbReference type="Pfam" id="PF16064">
    <property type="entry name" value="DUF4806"/>
    <property type="match status" value="1"/>
</dbReference>
<name>A0A5N4ACG8_PHOPY</name>
<accession>A0A5N4ACG8</accession>
<dbReference type="Proteomes" id="UP000327044">
    <property type="component" value="Unassembled WGS sequence"/>
</dbReference>
<evidence type="ECO:0000256" key="1">
    <source>
        <dbReference type="SAM" id="MobiDB-lite"/>
    </source>
</evidence>
<sequence length="694" mass="78873">MSCDRKHKNFCELSYRQKRRIIDLEIGNLSSSEPDISNKGENKGNHLIVTDNVLLRETTDECASINVEKSSSPDITTVSHDPLTHDESFSSSRASSFSDLSEDLSHRDESVDIEMQSLIDDEIKSESLSDSLRMWTIKFNIQRLALSELLSILHKNGHKELPLDSRTLMKTPIRTQSKLDLGNGGQSMYFGLYDNIIRAIKKYYREIPNQIKLNFNVDGLPLHKSSSSQFWPIMGSIVNETIYTEPFVVQIFHGSRKPDDVNIFLADFVKELKQLSEDGIIYLGKKIDVIISAFICDAPAKAYILGVKSHTAYFGCGKCIQEGEYIENRVVVQLLKNMDHATYAVVLFEEDQTCSEVPTSWISPSKTSCWWPNTKNVSSLISKGVTPDKNNPITWKLFRVQVQGYYDTLDAARKRATDADYTSAEDEKGRGLRRKKKALRVISDSEDSYSGKENSPPPSLMVDHSEITAIANSDCRNSESVSYCNRTLLENVEENVQDSDTNFLDNQQSTPDRTEDRTLTSYDMGRDIKDLTDKVDYLIKINKKIFMYVKEIEGKMEKSNVVEKHLSASLKDIQEKFPMQTTDELVELDDILKKDDDLKKCFVSYVKSIGGRGFKEMVSRIMGKLITNSLGISCSLLGKRNHFPFKHLELMNNILNAVRQTFPDTSESAIELAVGEWLRLSKLRQSREKPLQNQ</sequence>
<dbReference type="InParanoid" id="A0A5N4ACG8"/>
<dbReference type="PANTHER" id="PTHR33053:SF9">
    <property type="entry name" value="AGAP000105-PA"/>
    <property type="match status" value="1"/>
</dbReference>
<dbReference type="PANTHER" id="PTHR33053">
    <property type="entry name" value="PROTEIN, PUTATIVE-RELATED"/>
    <property type="match status" value="1"/>
</dbReference>
<organism evidence="3 4">
    <name type="scientific">Photinus pyralis</name>
    <name type="common">Common eastern firefly</name>
    <name type="synonym">Lampyris pyralis</name>
    <dbReference type="NCBI Taxonomy" id="7054"/>
    <lineage>
        <taxon>Eukaryota</taxon>
        <taxon>Metazoa</taxon>
        <taxon>Ecdysozoa</taxon>
        <taxon>Arthropoda</taxon>
        <taxon>Hexapoda</taxon>
        <taxon>Insecta</taxon>
        <taxon>Pterygota</taxon>
        <taxon>Neoptera</taxon>
        <taxon>Endopterygota</taxon>
        <taxon>Coleoptera</taxon>
        <taxon>Polyphaga</taxon>
        <taxon>Elateriformia</taxon>
        <taxon>Elateroidea</taxon>
        <taxon>Lampyridae</taxon>
        <taxon>Lampyrinae</taxon>
        <taxon>Photinus</taxon>
    </lineage>
</organism>
<feature type="region of interest" description="Disordered" evidence="1">
    <location>
        <begin position="497"/>
        <end position="518"/>
    </location>
</feature>
<proteinExistence type="predicted"/>
<comment type="caution">
    <text evidence="3">The sequence shown here is derived from an EMBL/GenBank/DDBJ whole genome shotgun (WGS) entry which is preliminary data.</text>
</comment>
<evidence type="ECO:0000313" key="3">
    <source>
        <dbReference type="EMBL" id="KAB0795006.1"/>
    </source>
</evidence>
<feature type="compositionally biased region" description="Polar residues" evidence="1">
    <location>
        <begin position="68"/>
        <end position="79"/>
    </location>
</feature>
<dbReference type="EMBL" id="VVIM01000008">
    <property type="protein sequence ID" value="KAB0795006.1"/>
    <property type="molecule type" value="Genomic_DNA"/>
</dbReference>
<feature type="region of interest" description="Disordered" evidence="1">
    <location>
        <begin position="68"/>
        <end position="94"/>
    </location>
</feature>
<dbReference type="AlphaFoldDB" id="A0A5N4ACG8"/>
<feature type="domain" description="DUF4806" evidence="2">
    <location>
        <begin position="576"/>
        <end position="655"/>
    </location>
</feature>
<keyword evidence="4" id="KW-1185">Reference proteome</keyword>
<gene>
    <name evidence="3" type="ORF">PPYR_11845</name>
</gene>